<organism evidence="2 3">
    <name type="scientific">Congregibacter brevis</name>
    <dbReference type="NCBI Taxonomy" id="3081201"/>
    <lineage>
        <taxon>Bacteria</taxon>
        <taxon>Pseudomonadati</taxon>
        <taxon>Pseudomonadota</taxon>
        <taxon>Gammaproteobacteria</taxon>
        <taxon>Cellvibrionales</taxon>
        <taxon>Halieaceae</taxon>
        <taxon>Congregibacter</taxon>
    </lineage>
</organism>
<accession>A0ABZ0IG73</accession>
<gene>
    <name evidence="2" type="ORF">R0137_02935</name>
</gene>
<keyword evidence="3" id="KW-1185">Reference proteome</keyword>
<reference evidence="2 3" key="1">
    <citation type="submission" date="2023-10" db="EMBL/GenBank/DDBJ databases">
        <title>Two novel species belonging to the OM43/NOR5 clade.</title>
        <authorList>
            <person name="Park M."/>
        </authorList>
    </citation>
    <scope>NUCLEOTIDE SEQUENCE [LARGE SCALE GENOMIC DNA]</scope>
    <source>
        <strain evidence="2 3">IMCC45268</strain>
    </source>
</reference>
<feature type="signal peptide" evidence="1">
    <location>
        <begin position="1"/>
        <end position="26"/>
    </location>
</feature>
<evidence type="ECO:0000256" key="1">
    <source>
        <dbReference type="SAM" id="SignalP"/>
    </source>
</evidence>
<proteinExistence type="predicted"/>
<sequence length="161" mass="18080">MTSFARNTPRALLGIVLLLWGSFTFAAEDDFPGFKKLMTVEEFEGTGLNKLSGKELDALNEWLIRYTAGEAQVLQVTSEAVREAEKSYEVESSIVGDFSGWTGKTVFRLENGQVWRQRLSGRYPYRGPANPKVVISKNWAGYFKMTLVDKDKSIGVTQIID</sequence>
<dbReference type="Proteomes" id="UP001626549">
    <property type="component" value="Chromosome"/>
</dbReference>
<name>A0ABZ0IG73_9GAMM</name>
<protein>
    <submittedName>
        <fullName evidence="2">Uncharacterized protein</fullName>
    </submittedName>
</protein>
<keyword evidence="1" id="KW-0732">Signal</keyword>
<dbReference type="RefSeq" id="WP_407328418.1">
    <property type="nucleotide sequence ID" value="NZ_CP136865.1"/>
</dbReference>
<dbReference type="EMBL" id="CP136865">
    <property type="protein sequence ID" value="WOJ97534.1"/>
    <property type="molecule type" value="Genomic_DNA"/>
</dbReference>
<evidence type="ECO:0000313" key="3">
    <source>
        <dbReference type="Proteomes" id="UP001626549"/>
    </source>
</evidence>
<feature type="chain" id="PRO_5045505935" evidence="1">
    <location>
        <begin position="27"/>
        <end position="161"/>
    </location>
</feature>
<evidence type="ECO:0000313" key="2">
    <source>
        <dbReference type="EMBL" id="WOJ97534.1"/>
    </source>
</evidence>